<feature type="transmembrane region" description="Helical" evidence="6">
    <location>
        <begin position="46"/>
        <end position="71"/>
    </location>
</feature>
<feature type="transmembrane region" description="Helical" evidence="6">
    <location>
        <begin position="92"/>
        <end position="112"/>
    </location>
</feature>
<feature type="transmembrane region" description="Helical" evidence="6">
    <location>
        <begin position="304"/>
        <end position="327"/>
    </location>
</feature>
<feature type="transmembrane region" description="Helical" evidence="6">
    <location>
        <begin position="339"/>
        <end position="356"/>
    </location>
</feature>
<feature type="transmembrane region" description="Helical" evidence="6">
    <location>
        <begin position="438"/>
        <end position="461"/>
    </location>
</feature>
<proteinExistence type="predicted"/>
<feature type="transmembrane region" description="Helical" evidence="6">
    <location>
        <begin position="124"/>
        <end position="143"/>
    </location>
</feature>
<evidence type="ECO:0008006" key="9">
    <source>
        <dbReference type="Google" id="ProtNLM"/>
    </source>
</evidence>
<keyword evidence="5 6" id="KW-0472">Membrane</keyword>
<dbReference type="EMBL" id="POTQ01000049">
    <property type="protein sequence ID" value="PNV56946.1"/>
    <property type="molecule type" value="Genomic_DNA"/>
</dbReference>
<evidence type="ECO:0000256" key="4">
    <source>
        <dbReference type="ARBA" id="ARBA00022989"/>
    </source>
</evidence>
<name>A0A2K2TG28_LIMFE</name>
<feature type="transmembrane region" description="Helical" evidence="6">
    <location>
        <begin position="377"/>
        <end position="394"/>
    </location>
</feature>
<dbReference type="PANTHER" id="PTHR30250:SF26">
    <property type="entry name" value="PSMA PROTEIN"/>
    <property type="match status" value="1"/>
</dbReference>
<feature type="transmembrane region" description="Helical" evidence="6">
    <location>
        <begin position="155"/>
        <end position="176"/>
    </location>
</feature>
<evidence type="ECO:0000256" key="3">
    <source>
        <dbReference type="ARBA" id="ARBA00022692"/>
    </source>
</evidence>
<sequence length="516" mass="58411">MWSRTARSVQNIIYSVIGQSVALLLSFILRIVFVRTLSNEYLGVDSLFTSLVTVLSLAELGVGSAINFSLYQPLAKKNVNRIKSLMHLYKKAYTIIGLAVLIIGFCMVPFIQNIGNVKSSVPNLKFLFSLFVVNSSISYFYSYKKSLIVADQYRYITVIYTYVSFALMSIVQGIVLIIFKQYILYLVTMIIFTFLQNLFLSKKADKMYPFLKDTNIDPVDKMTTRLIVRNAYAMSLHKIGGVIVNSMDSVIISAFAGIKQVGRYSNYLLITNALNLVFSQIFTAIIASVGNLGAEVNRRHTNEVFNTVFFAGYWLVSFSSCCLFVLFNPFISIWIGKGYVFNTFVVAVIVLNFYIYQIRRPVLTFRDALGIYWYDRYVPIIESGLNLVISIFLARQIGVSGALLGTIISSLLTNVWIEPLMLYRHGLKSKTIQYYCKLAGYSVVAVIHIAVVQLLVLTVTAKIRNTIISFVVMLLATIVFFNVVFVAFFFKSHDFKLVWKLMANIFITVKNKVVKG</sequence>
<accession>A0A2K2TG28</accession>
<evidence type="ECO:0000313" key="8">
    <source>
        <dbReference type="Proteomes" id="UP000236514"/>
    </source>
</evidence>
<dbReference type="InterPro" id="IPR050833">
    <property type="entry name" value="Poly_Biosynth_Transport"/>
</dbReference>
<dbReference type="Pfam" id="PF01943">
    <property type="entry name" value="Polysacc_synt"/>
    <property type="match status" value="1"/>
</dbReference>
<keyword evidence="4 6" id="KW-1133">Transmembrane helix</keyword>
<reference evidence="7 8" key="1">
    <citation type="submission" date="2018-01" db="EMBL/GenBank/DDBJ databases">
        <title>Draft genome sequence of the feruloyl esterase-producing strain Lactobacillus fermentum CRL 1446, isolated from artisanal goat milk cheese.</title>
        <authorList>
            <person name="Abeijon Mukdsi M.C."/>
            <person name="Saavedra L."/>
            <person name="Gauffin Cano M.P."/>
            <person name="Hebert E.M."/>
            <person name="Medina R.B."/>
        </authorList>
    </citation>
    <scope>NUCLEOTIDE SEQUENCE [LARGE SCALE GENOMIC DNA]</scope>
    <source>
        <strain evidence="7 8">CRL 1446</strain>
    </source>
</reference>
<protein>
    <recommendedName>
        <fullName evidence="9">Polysaccharide biosynthesis protein</fullName>
    </recommendedName>
</protein>
<comment type="caution">
    <text evidence="7">The sequence shown here is derived from an EMBL/GenBank/DDBJ whole genome shotgun (WGS) entry which is preliminary data.</text>
</comment>
<comment type="subcellular location">
    <subcellularLocation>
        <location evidence="1">Cell membrane</location>
        <topology evidence="1">Multi-pass membrane protein</topology>
    </subcellularLocation>
</comment>
<keyword evidence="3 6" id="KW-0812">Transmembrane</keyword>
<keyword evidence="2" id="KW-1003">Cell membrane</keyword>
<dbReference type="Proteomes" id="UP000236514">
    <property type="component" value="Unassembled WGS sequence"/>
</dbReference>
<feature type="transmembrane region" description="Helical" evidence="6">
    <location>
        <begin position="270"/>
        <end position="292"/>
    </location>
</feature>
<feature type="transmembrane region" description="Helical" evidence="6">
    <location>
        <begin position="12"/>
        <end position="34"/>
    </location>
</feature>
<evidence type="ECO:0000256" key="6">
    <source>
        <dbReference type="SAM" id="Phobius"/>
    </source>
</evidence>
<feature type="transmembrane region" description="Helical" evidence="6">
    <location>
        <begin position="467"/>
        <end position="490"/>
    </location>
</feature>
<dbReference type="PANTHER" id="PTHR30250">
    <property type="entry name" value="PST FAMILY PREDICTED COLANIC ACID TRANSPORTER"/>
    <property type="match status" value="1"/>
</dbReference>
<evidence type="ECO:0000256" key="1">
    <source>
        <dbReference type="ARBA" id="ARBA00004651"/>
    </source>
</evidence>
<gene>
    <name evidence="7" type="ORF">C1Y38_11125</name>
</gene>
<organism evidence="7 8">
    <name type="scientific">Limosilactobacillus fermentum</name>
    <name type="common">Lactobacillus fermentum</name>
    <dbReference type="NCBI Taxonomy" id="1613"/>
    <lineage>
        <taxon>Bacteria</taxon>
        <taxon>Bacillati</taxon>
        <taxon>Bacillota</taxon>
        <taxon>Bacilli</taxon>
        <taxon>Lactobacillales</taxon>
        <taxon>Lactobacillaceae</taxon>
        <taxon>Limosilactobacillus</taxon>
    </lineage>
</organism>
<evidence type="ECO:0000313" key="7">
    <source>
        <dbReference type="EMBL" id="PNV56946.1"/>
    </source>
</evidence>
<dbReference type="InterPro" id="IPR002797">
    <property type="entry name" value="Polysacc_synth"/>
</dbReference>
<dbReference type="RefSeq" id="WP_103205713.1">
    <property type="nucleotide sequence ID" value="NZ_OKQY01000078.1"/>
</dbReference>
<evidence type="ECO:0000256" key="5">
    <source>
        <dbReference type="ARBA" id="ARBA00023136"/>
    </source>
</evidence>
<dbReference type="AlphaFoldDB" id="A0A2K2TG28"/>
<feature type="transmembrane region" description="Helical" evidence="6">
    <location>
        <begin position="182"/>
        <end position="200"/>
    </location>
</feature>
<dbReference type="GO" id="GO:0005886">
    <property type="term" value="C:plasma membrane"/>
    <property type="evidence" value="ECO:0007669"/>
    <property type="project" value="UniProtKB-SubCell"/>
</dbReference>
<evidence type="ECO:0000256" key="2">
    <source>
        <dbReference type="ARBA" id="ARBA00022475"/>
    </source>
</evidence>
<feature type="transmembrane region" description="Helical" evidence="6">
    <location>
        <begin position="400"/>
        <end position="417"/>
    </location>
</feature>